<dbReference type="InterPro" id="IPR057946">
    <property type="entry name" value="TPR_ZFYVE26"/>
</dbReference>
<dbReference type="GO" id="GO:0005765">
    <property type="term" value="C:lysosomal membrane"/>
    <property type="evidence" value="ECO:0007669"/>
    <property type="project" value="TreeGrafter"/>
</dbReference>
<proteinExistence type="predicted"/>
<sequence>MDGQIKGRMDRRTDGQIDRDFRLPDTLIYTRAARHLASLGKTGEIEKLLSMMRGLVKQEDYDEVVINCIRVMSGNPALLKEAESLIKLINSDWQKINAHIVCGKLKKAYLLAVRGERGVEDVKRIASAAERTGNTKIKDMCDQWLKKKEAETTHRPEGQEFQRRHGKQWDKR</sequence>
<dbReference type="PANTHER" id="PTHR46591">
    <property type="entry name" value="ZINC FINGER FYVE DOMAIN-CONTAINING PROTEIN 26"/>
    <property type="match status" value="1"/>
</dbReference>
<gene>
    <name evidence="3" type="ORF">HOLleu_07261</name>
</gene>
<dbReference type="EMBL" id="JAIZAY010000003">
    <property type="protein sequence ID" value="KAJ8044496.1"/>
    <property type="molecule type" value="Genomic_DNA"/>
</dbReference>
<evidence type="ECO:0000256" key="1">
    <source>
        <dbReference type="SAM" id="MobiDB-lite"/>
    </source>
</evidence>
<evidence type="ECO:0000259" key="2">
    <source>
        <dbReference type="Pfam" id="PF25569"/>
    </source>
</evidence>
<dbReference type="PANTHER" id="PTHR46591:SF1">
    <property type="entry name" value="ZINC FINGER FYVE DOMAIN-CONTAINING PROTEIN 26"/>
    <property type="match status" value="1"/>
</dbReference>
<feature type="domain" description="ZFYVE26-like TPR repeats" evidence="2">
    <location>
        <begin position="26"/>
        <end position="146"/>
    </location>
</feature>
<dbReference type="InterPro" id="IPR028730">
    <property type="entry name" value="ZFYVE26"/>
</dbReference>
<dbReference type="GO" id="GO:0032266">
    <property type="term" value="F:phosphatidylinositol-3-phosphate binding"/>
    <property type="evidence" value="ECO:0007669"/>
    <property type="project" value="InterPro"/>
</dbReference>
<dbReference type="Proteomes" id="UP001152320">
    <property type="component" value="Chromosome 3"/>
</dbReference>
<protein>
    <submittedName>
        <fullName evidence="3">Zinc finger FYVE domain-containing protein 26</fullName>
    </submittedName>
</protein>
<name>A0A9Q1CGF2_HOLLE</name>
<dbReference type="Pfam" id="PF25569">
    <property type="entry name" value="TPR_ZFYVE26"/>
    <property type="match status" value="1"/>
</dbReference>
<comment type="caution">
    <text evidence="3">The sequence shown here is derived from an EMBL/GenBank/DDBJ whole genome shotgun (WGS) entry which is preliminary data.</text>
</comment>
<dbReference type="GO" id="GO:0005813">
    <property type="term" value="C:centrosome"/>
    <property type="evidence" value="ECO:0007669"/>
    <property type="project" value="TreeGrafter"/>
</dbReference>
<accession>A0A9Q1CGF2</accession>
<organism evidence="3 4">
    <name type="scientific">Holothuria leucospilota</name>
    <name type="common">Black long sea cucumber</name>
    <name type="synonym">Mertensiothuria leucospilota</name>
    <dbReference type="NCBI Taxonomy" id="206669"/>
    <lineage>
        <taxon>Eukaryota</taxon>
        <taxon>Metazoa</taxon>
        <taxon>Echinodermata</taxon>
        <taxon>Eleutherozoa</taxon>
        <taxon>Echinozoa</taxon>
        <taxon>Holothuroidea</taxon>
        <taxon>Aspidochirotacea</taxon>
        <taxon>Aspidochirotida</taxon>
        <taxon>Holothuriidae</taxon>
        <taxon>Holothuria</taxon>
    </lineage>
</organism>
<evidence type="ECO:0000313" key="3">
    <source>
        <dbReference type="EMBL" id="KAJ8044496.1"/>
    </source>
</evidence>
<dbReference type="GO" id="GO:0000724">
    <property type="term" value="P:double-strand break repair via homologous recombination"/>
    <property type="evidence" value="ECO:0007669"/>
    <property type="project" value="InterPro"/>
</dbReference>
<evidence type="ECO:0000313" key="4">
    <source>
        <dbReference type="Proteomes" id="UP001152320"/>
    </source>
</evidence>
<keyword evidence="4" id="KW-1185">Reference proteome</keyword>
<dbReference type="AlphaFoldDB" id="A0A9Q1CGF2"/>
<feature type="region of interest" description="Disordered" evidence="1">
    <location>
        <begin position="148"/>
        <end position="172"/>
    </location>
</feature>
<reference evidence="3" key="1">
    <citation type="submission" date="2021-10" db="EMBL/GenBank/DDBJ databases">
        <title>Tropical sea cucumber genome reveals ecological adaptation and Cuvierian tubules defense mechanism.</title>
        <authorList>
            <person name="Chen T."/>
        </authorList>
    </citation>
    <scope>NUCLEOTIDE SEQUENCE</scope>
    <source>
        <strain evidence="3">Nanhai2018</strain>
        <tissue evidence="3">Muscle</tissue>
    </source>
</reference>
<dbReference type="GO" id="GO:0030496">
    <property type="term" value="C:midbody"/>
    <property type="evidence" value="ECO:0007669"/>
    <property type="project" value="TreeGrafter"/>
</dbReference>
<dbReference type="GO" id="GO:0000281">
    <property type="term" value="P:mitotic cytokinesis"/>
    <property type="evidence" value="ECO:0007669"/>
    <property type="project" value="InterPro"/>
</dbReference>
<dbReference type="OrthoDB" id="1936617at2759"/>
<dbReference type="GO" id="GO:0032465">
    <property type="term" value="P:regulation of cytokinesis"/>
    <property type="evidence" value="ECO:0007669"/>
    <property type="project" value="TreeGrafter"/>
</dbReference>